<dbReference type="SMART" id="SM00382">
    <property type="entry name" value="AAA"/>
    <property type="match status" value="1"/>
</dbReference>
<keyword evidence="3" id="KW-1185">Reference proteome</keyword>
<protein>
    <submittedName>
        <fullName evidence="2">ATPase, AAA family</fullName>
    </submittedName>
</protein>
<feature type="domain" description="AAA+ ATPase" evidence="1">
    <location>
        <begin position="102"/>
        <end position="235"/>
    </location>
</feature>
<dbReference type="CDD" id="cd19481">
    <property type="entry name" value="RecA-like_protease"/>
    <property type="match status" value="1"/>
</dbReference>
<dbReference type="GO" id="GO:0016887">
    <property type="term" value="F:ATP hydrolysis activity"/>
    <property type="evidence" value="ECO:0007669"/>
    <property type="project" value="InterPro"/>
</dbReference>
<evidence type="ECO:0000313" key="2">
    <source>
        <dbReference type="EMBL" id="AKU79829.1"/>
    </source>
</evidence>
<dbReference type="PANTHER" id="PTHR23074">
    <property type="entry name" value="AAA DOMAIN-CONTAINING"/>
    <property type="match status" value="1"/>
</dbReference>
<dbReference type="Pfam" id="PF00004">
    <property type="entry name" value="AAA"/>
    <property type="match status" value="1"/>
</dbReference>
<dbReference type="AlphaFoldDB" id="A0A0K1P6J5"/>
<dbReference type="PANTHER" id="PTHR23074:SF83">
    <property type="entry name" value="VACUOLAR PROTEIN SORTING-ASSOCIATED PROTEIN 4A"/>
    <property type="match status" value="1"/>
</dbReference>
<dbReference type="RefSeq" id="WP_075048418.1">
    <property type="nucleotide sequence ID" value="NZ_CP012328.1"/>
</dbReference>
<gene>
    <name evidence="2" type="ORF">STURON_00583</name>
</gene>
<dbReference type="InterPro" id="IPR003959">
    <property type="entry name" value="ATPase_AAA_core"/>
</dbReference>
<dbReference type="OrthoDB" id="388964at2"/>
<evidence type="ECO:0000259" key="1">
    <source>
        <dbReference type="SMART" id="SM00382"/>
    </source>
</evidence>
<dbReference type="STRING" id="216946.STURO_v1c05780"/>
<dbReference type="InterPro" id="IPR050304">
    <property type="entry name" value="MT-severing_AAA_ATPase"/>
</dbReference>
<organism evidence="2 3">
    <name type="scientific">Spiroplasma turonicum</name>
    <dbReference type="NCBI Taxonomy" id="216946"/>
    <lineage>
        <taxon>Bacteria</taxon>
        <taxon>Bacillati</taxon>
        <taxon>Mycoplasmatota</taxon>
        <taxon>Mollicutes</taxon>
        <taxon>Entomoplasmatales</taxon>
        <taxon>Spiroplasmataceae</taxon>
        <taxon>Spiroplasma</taxon>
    </lineage>
</organism>
<dbReference type="Gene3D" id="3.40.50.300">
    <property type="entry name" value="P-loop containing nucleotide triphosphate hydrolases"/>
    <property type="match status" value="1"/>
</dbReference>
<evidence type="ECO:0000313" key="3">
    <source>
        <dbReference type="Proteomes" id="UP000067243"/>
    </source>
</evidence>
<dbReference type="PATRIC" id="fig|216946.3.peg.586"/>
<dbReference type="InterPro" id="IPR003593">
    <property type="entry name" value="AAA+_ATPase"/>
</dbReference>
<accession>A0A0K1P6J5</accession>
<dbReference type="KEGG" id="stur:STURON_00583"/>
<dbReference type="GO" id="GO:0005524">
    <property type="term" value="F:ATP binding"/>
    <property type="evidence" value="ECO:0007669"/>
    <property type="project" value="InterPro"/>
</dbReference>
<dbReference type="EMBL" id="CP012328">
    <property type="protein sequence ID" value="AKU79829.1"/>
    <property type="molecule type" value="Genomic_DNA"/>
</dbReference>
<proteinExistence type="predicted"/>
<dbReference type="Proteomes" id="UP000067243">
    <property type="component" value="Chromosome"/>
</dbReference>
<name>A0A0K1P6J5_9MOLU</name>
<dbReference type="InterPro" id="IPR027417">
    <property type="entry name" value="P-loop_NTPase"/>
</dbReference>
<reference evidence="2 3" key="1">
    <citation type="journal article" date="2015" name="Genome Announc.">
        <title>Complete Genome Sequence of Spiroplasma turonicum Strain Tab4cT, a Parasite of a Horse Fly, Haematopota sp. (Diptera: Tabanidae).</title>
        <authorList>
            <person name="Davis R.E."/>
            <person name="Shao J."/>
            <person name="Zhao Y."/>
            <person name="Gasparich G.E."/>
            <person name="Gaynor B.J."/>
            <person name="Donofrio N."/>
        </authorList>
    </citation>
    <scope>NUCLEOTIDE SEQUENCE [LARGE SCALE GENOMIC DNA]</scope>
    <source>
        <strain evidence="2 3">Tab4c</strain>
    </source>
</reference>
<sequence length="334" mass="38849">MNSSIKDIIDLVLLTNSEDAILKLKEYAKHLRSEGKYNDSEYIFNILGSKETVKSSTFNSDCEQLLILEDLFLENEIYNKNNKDITKFVNIILDKVKLRQLGYLKVIIYGMPGTGKTTFVKDLAKLTNRKLYSISAGKLVSSLIGQTQKNMDLLFKDIANNYKKSIFIIDEFDSVIGSRDEIMNKEYHRMIGSFNLMLDKLLPETIIFAITNRLDMIDSATLRRFNVKIFCKSIDMKMFIERLFKLALEKEIPFKKDIVKKMLSIKKSYLNYSNIDDFITDSIFNNTNLEHSIYKILSFDRNEILTSIEFSDKDKAIILNKSYSTIRRQKNEIN</sequence>
<dbReference type="SUPFAM" id="SSF52540">
    <property type="entry name" value="P-loop containing nucleoside triphosphate hydrolases"/>
    <property type="match status" value="1"/>
</dbReference>